<dbReference type="AlphaFoldDB" id="D0NNU5"/>
<dbReference type="OrthoDB" id="114551at2759"/>
<dbReference type="eggNOG" id="ENOG502RG0D">
    <property type="taxonomic scope" value="Eukaryota"/>
</dbReference>
<evidence type="ECO:0000313" key="2">
    <source>
        <dbReference type="EMBL" id="EEY62266.1"/>
    </source>
</evidence>
<dbReference type="KEGG" id="pif:PITG_14192"/>
<dbReference type="Proteomes" id="UP000006643">
    <property type="component" value="Unassembled WGS sequence"/>
</dbReference>
<evidence type="ECO:0000313" key="3">
    <source>
        <dbReference type="Proteomes" id="UP000006643"/>
    </source>
</evidence>
<gene>
    <name evidence="2" type="ORF">PITG_14192</name>
</gene>
<feature type="compositionally biased region" description="Polar residues" evidence="1">
    <location>
        <begin position="1"/>
        <end position="12"/>
    </location>
</feature>
<keyword evidence="3" id="KW-1185">Reference proteome</keyword>
<name>D0NNU5_PHYIT</name>
<accession>D0NNU5</accession>
<sequence>MSRPPQNRSRANTAGEDGDATAPATKLWTAMEPPPIVCFSQEALVKWRKQRELYEAAVISRCQESGEPLATVMIPAINTINRRLLKIFCELELKIQVDEMTNEKLVDAISKILSSMINDQLPNVLVIMSQQLKMNLRQKDVKARVLNYFDRFDELEQVLLYQDIDPTAKTNVSRLDDRPGFKKRNPAPAQGCLHCKGAHWVNDCPSATQGI</sequence>
<proteinExistence type="predicted"/>
<dbReference type="RefSeq" id="XP_002899297.1">
    <property type="nucleotide sequence ID" value="XM_002899251.1"/>
</dbReference>
<dbReference type="EMBL" id="DS028149">
    <property type="protein sequence ID" value="EEY62266.1"/>
    <property type="molecule type" value="Genomic_DNA"/>
</dbReference>
<dbReference type="HOGENOM" id="CLU_000384_17_1_1"/>
<protein>
    <submittedName>
        <fullName evidence="2">Uncharacterized protein</fullName>
    </submittedName>
</protein>
<dbReference type="GeneID" id="9468623"/>
<reference evidence="3" key="1">
    <citation type="journal article" date="2009" name="Nature">
        <title>Genome sequence and analysis of the Irish potato famine pathogen Phytophthora infestans.</title>
        <authorList>
            <consortium name="The Broad Institute Genome Sequencing Platform"/>
            <person name="Haas B.J."/>
            <person name="Kamoun S."/>
            <person name="Zody M.C."/>
            <person name="Jiang R.H."/>
            <person name="Handsaker R.E."/>
            <person name="Cano L.M."/>
            <person name="Grabherr M."/>
            <person name="Kodira C.D."/>
            <person name="Raffaele S."/>
            <person name="Torto-Alalibo T."/>
            <person name="Bozkurt T.O."/>
            <person name="Ah-Fong A.M."/>
            <person name="Alvarado L."/>
            <person name="Anderson V.L."/>
            <person name="Armstrong M.R."/>
            <person name="Avrova A."/>
            <person name="Baxter L."/>
            <person name="Beynon J."/>
            <person name="Boevink P.C."/>
            <person name="Bollmann S.R."/>
            <person name="Bos J.I."/>
            <person name="Bulone V."/>
            <person name="Cai G."/>
            <person name="Cakir C."/>
            <person name="Carrington J.C."/>
            <person name="Chawner M."/>
            <person name="Conti L."/>
            <person name="Costanzo S."/>
            <person name="Ewan R."/>
            <person name="Fahlgren N."/>
            <person name="Fischbach M.A."/>
            <person name="Fugelstad J."/>
            <person name="Gilroy E.M."/>
            <person name="Gnerre S."/>
            <person name="Green P.J."/>
            <person name="Grenville-Briggs L.J."/>
            <person name="Griffith J."/>
            <person name="Grunwald N.J."/>
            <person name="Horn K."/>
            <person name="Horner N.R."/>
            <person name="Hu C.H."/>
            <person name="Huitema E."/>
            <person name="Jeong D.H."/>
            <person name="Jones A.M."/>
            <person name="Jones J.D."/>
            <person name="Jones R.W."/>
            <person name="Karlsson E.K."/>
            <person name="Kunjeti S.G."/>
            <person name="Lamour K."/>
            <person name="Liu Z."/>
            <person name="Ma L."/>
            <person name="Maclean D."/>
            <person name="Chibucos M.C."/>
            <person name="McDonald H."/>
            <person name="McWalters J."/>
            <person name="Meijer H.J."/>
            <person name="Morgan W."/>
            <person name="Morris P.F."/>
            <person name="Munro C.A."/>
            <person name="O'Neill K."/>
            <person name="Ospina-Giraldo M."/>
            <person name="Pinzon A."/>
            <person name="Pritchard L."/>
            <person name="Ramsahoye B."/>
            <person name="Ren Q."/>
            <person name="Restrepo S."/>
            <person name="Roy S."/>
            <person name="Sadanandom A."/>
            <person name="Savidor A."/>
            <person name="Schornack S."/>
            <person name="Schwartz D.C."/>
            <person name="Schumann U.D."/>
            <person name="Schwessinger B."/>
            <person name="Seyer L."/>
            <person name="Sharpe T."/>
            <person name="Silvar C."/>
            <person name="Song J."/>
            <person name="Studholme D.J."/>
            <person name="Sykes S."/>
            <person name="Thines M."/>
            <person name="van de Vondervoort P.J."/>
            <person name="Phuntumart V."/>
            <person name="Wawra S."/>
            <person name="Weide R."/>
            <person name="Win J."/>
            <person name="Young C."/>
            <person name="Zhou S."/>
            <person name="Fry W."/>
            <person name="Meyers B.C."/>
            <person name="van West P."/>
            <person name="Ristaino J."/>
            <person name="Govers F."/>
            <person name="Birch P.R."/>
            <person name="Whisson S.C."/>
            <person name="Judelson H.S."/>
            <person name="Nusbaum C."/>
        </authorList>
    </citation>
    <scope>NUCLEOTIDE SEQUENCE [LARGE SCALE GENOMIC DNA]</scope>
    <source>
        <strain evidence="3">T30-4</strain>
    </source>
</reference>
<organism evidence="2 3">
    <name type="scientific">Phytophthora infestans (strain T30-4)</name>
    <name type="common">Potato late blight agent</name>
    <dbReference type="NCBI Taxonomy" id="403677"/>
    <lineage>
        <taxon>Eukaryota</taxon>
        <taxon>Sar</taxon>
        <taxon>Stramenopiles</taxon>
        <taxon>Oomycota</taxon>
        <taxon>Peronosporomycetes</taxon>
        <taxon>Peronosporales</taxon>
        <taxon>Peronosporaceae</taxon>
        <taxon>Phytophthora</taxon>
    </lineage>
</organism>
<evidence type="ECO:0000256" key="1">
    <source>
        <dbReference type="SAM" id="MobiDB-lite"/>
    </source>
</evidence>
<dbReference type="InParanoid" id="D0NNU5"/>
<feature type="region of interest" description="Disordered" evidence="1">
    <location>
        <begin position="1"/>
        <end position="21"/>
    </location>
</feature>
<dbReference type="VEuPathDB" id="FungiDB:PITG_14192"/>
<dbReference type="OMA" id="DDMANEK"/>